<accession>A0ACC0QC51</accession>
<name>A0ACC0QC51_RHOML</name>
<evidence type="ECO:0000313" key="1">
    <source>
        <dbReference type="EMBL" id="KAI8574422.1"/>
    </source>
</evidence>
<dbReference type="Proteomes" id="UP001062846">
    <property type="component" value="Chromosome 1"/>
</dbReference>
<gene>
    <name evidence="1" type="ORF">RHMOL_Rhmol01G0352300</name>
</gene>
<sequence>MGSLSDSHRGGRQTNMAFGQDNAVGFLSDSDSGDYQQREGKKSSAPGSDVSVARISIVTFITPTRKTIVGLGPAKALVEESNPQVFKANSYKGFMENYLRQALDQIRRKSGDNKWPI</sequence>
<protein>
    <submittedName>
        <fullName evidence="1">Uncharacterized protein</fullName>
    </submittedName>
</protein>
<evidence type="ECO:0000313" key="2">
    <source>
        <dbReference type="Proteomes" id="UP001062846"/>
    </source>
</evidence>
<organism evidence="1 2">
    <name type="scientific">Rhododendron molle</name>
    <name type="common">Chinese azalea</name>
    <name type="synonym">Azalea mollis</name>
    <dbReference type="NCBI Taxonomy" id="49168"/>
    <lineage>
        <taxon>Eukaryota</taxon>
        <taxon>Viridiplantae</taxon>
        <taxon>Streptophyta</taxon>
        <taxon>Embryophyta</taxon>
        <taxon>Tracheophyta</taxon>
        <taxon>Spermatophyta</taxon>
        <taxon>Magnoliopsida</taxon>
        <taxon>eudicotyledons</taxon>
        <taxon>Gunneridae</taxon>
        <taxon>Pentapetalae</taxon>
        <taxon>asterids</taxon>
        <taxon>Ericales</taxon>
        <taxon>Ericaceae</taxon>
        <taxon>Ericoideae</taxon>
        <taxon>Rhodoreae</taxon>
        <taxon>Rhododendron</taxon>
    </lineage>
</organism>
<keyword evidence="2" id="KW-1185">Reference proteome</keyword>
<dbReference type="EMBL" id="CM046388">
    <property type="protein sequence ID" value="KAI8574422.1"/>
    <property type="molecule type" value="Genomic_DNA"/>
</dbReference>
<proteinExistence type="predicted"/>
<reference evidence="1" key="1">
    <citation type="submission" date="2022-02" db="EMBL/GenBank/DDBJ databases">
        <title>Plant Genome Project.</title>
        <authorList>
            <person name="Zhang R.-G."/>
        </authorList>
    </citation>
    <scope>NUCLEOTIDE SEQUENCE</scope>
    <source>
        <strain evidence="1">AT1</strain>
    </source>
</reference>
<comment type="caution">
    <text evidence="1">The sequence shown here is derived from an EMBL/GenBank/DDBJ whole genome shotgun (WGS) entry which is preliminary data.</text>
</comment>